<gene>
    <name evidence="10" type="primary">murG</name>
    <name evidence="13" type="ORF">CQA66_03690</name>
</gene>
<evidence type="ECO:0000256" key="3">
    <source>
        <dbReference type="ARBA" id="ARBA00022676"/>
    </source>
</evidence>
<feature type="domain" description="Glycosyl transferase family 28 C-terminal" evidence="12">
    <location>
        <begin position="175"/>
        <end position="334"/>
    </location>
</feature>
<dbReference type="GO" id="GO:0005975">
    <property type="term" value="P:carbohydrate metabolic process"/>
    <property type="evidence" value="ECO:0007669"/>
    <property type="project" value="InterPro"/>
</dbReference>
<dbReference type="AlphaFoldDB" id="A0A3D8J6N1"/>
<keyword evidence="1 10" id="KW-1003">Cell membrane</keyword>
<keyword evidence="8 10" id="KW-0131">Cell cycle</keyword>
<dbReference type="PANTHER" id="PTHR21015:SF22">
    <property type="entry name" value="GLYCOSYLTRANSFERASE"/>
    <property type="match status" value="1"/>
</dbReference>
<dbReference type="EMBL" id="NXLW01000005">
    <property type="protein sequence ID" value="RDU72776.1"/>
    <property type="molecule type" value="Genomic_DNA"/>
</dbReference>
<dbReference type="HAMAP" id="MF_00033">
    <property type="entry name" value="MurG"/>
    <property type="match status" value="1"/>
</dbReference>
<dbReference type="SUPFAM" id="SSF53756">
    <property type="entry name" value="UDP-Glycosyltransferase/glycogen phosphorylase"/>
    <property type="match status" value="2"/>
</dbReference>
<evidence type="ECO:0000259" key="11">
    <source>
        <dbReference type="Pfam" id="PF03033"/>
    </source>
</evidence>
<dbReference type="Pfam" id="PF04101">
    <property type="entry name" value="Glyco_tran_28_C"/>
    <property type="match status" value="1"/>
</dbReference>
<evidence type="ECO:0000256" key="2">
    <source>
        <dbReference type="ARBA" id="ARBA00022618"/>
    </source>
</evidence>
<keyword evidence="9 10" id="KW-0961">Cell wall biogenesis/degradation</keyword>
<dbReference type="PANTHER" id="PTHR21015">
    <property type="entry name" value="UDP-N-ACETYLGLUCOSAMINE--N-ACETYLMURAMYL-(PENTAPEPTIDE) PYROPHOSPHORYL-UNDECAPRENOL N-ACETYLGLUCOSAMINE TRANSFERASE 1"/>
    <property type="match status" value="1"/>
</dbReference>
<evidence type="ECO:0000256" key="1">
    <source>
        <dbReference type="ARBA" id="ARBA00022475"/>
    </source>
</evidence>
<keyword evidence="4 10" id="KW-0808">Transferase</keyword>
<dbReference type="InterPro" id="IPR007235">
    <property type="entry name" value="Glyco_trans_28_C"/>
</dbReference>
<proteinExistence type="inferred from homology"/>
<dbReference type="GO" id="GO:0051301">
    <property type="term" value="P:cell division"/>
    <property type="evidence" value="ECO:0007669"/>
    <property type="project" value="UniProtKB-KW"/>
</dbReference>
<reference evidence="13 14" key="1">
    <citation type="submission" date="2018-04" db="EMBL/GenBank/DDBJ databases">
        <title>Novel Campyloabacter and Helicobacter Species and Strains.</title>
        <authorList>
            <person name="Mannion A.J."/>
            <person name="Shen Z."/>
            <person name="Fox J.G."/>
        </authorList>
    </citation>
    <scope>NUCLEOTIDE SEQUENCE [LARGE SCALE GENOMIC DNA]</scope>
    <source>
        <strain evidence="13 14">MIT 97-5075</strain>
    </source>
</reference>
<organism evidence="13 14">
    <name type="scientific">Helicobacter aurati</name>
    <dbReference type="NCBI Taxonomy" id="137778"/>
    <lineage>
        <taxon>Bacteria</taxon>
        <taxon>Pseudomonadati</taxon>
        <taxon>Campylobacterota</taxon>
        <taxon>Epsilonproteobacteria</taxon>
        <taxon>Campylobacterales</taxon>
        <taxon>Helicobacteraceae</taxon>
        <taxon>Helicobacter</taxon>
    </lineage>
</organism>
<keyword evidence="5 10" id="KW-0133">Cell shape</keyword>
<evidence type="ECO:0000313" key="13">
    <source>
        <dbReference type="EMBL" id="RDU72776.1"/>
    </source>
</evidence>
<sequence length="383" mass="42412">MVIAITGGGTGGHLSIAKALGLACKEQNIQTVYIGGVKGQDREWFEKSDIFTNVFFLDSVPVVNQKGIKKIHAFNKNILQAIQAKKIMKNLGVKACISVGGFCAASGGFGSLFGRIPLFIHEQNAFMGSLNKLLKPFCKMFFSSFTFPNSIIMPYPTNAIFFQTQRIRKHLDSMLFLGGSQGAKAINDFALAIAKNLHEKGIRIIHQTGRADFNRVETAYRELGFVTQSLSSFVNHIDSVLQTNPQSSIFDTQGALQKEVILFDFSENLSSIMAMSDFCISRAGASSLWELTSNGLPTLFVPYPYAAKNHQYFNAKFLSDKDCAKMYSEEEIKEYCKTSASKEKLLAEIFSIPLEKYSRDLIHCAQKDGAKEIVAKVIESLNP</sequence>
<dbReference type="GO" id="GO:0050511">
    <property type="term" value="F:undecaprenyldiphospho-muramoylpentapeptide beta-N-acetylglucosaminyltransferase activity"/>
    <property type="evidence" value="ECO:0007669"/>
    <property type="project" value="UniProtKB-UniRule"/>
</dbReference>
<keyword evidence="14" id="KW-1185">Reference proteome</keyword>
<accession>A0A3D8J6N1</accession>
<comment type="caution">
    <text evidence="10">Lacks conserved residue(s) required for the propagation of feature annotation.</text>
</comment>
<feature type="binding site" evidence="10">
    <location>
        <position position="124"/>
    </location>
    <ligand>
        <name>UDP-N-acetyl-alpha-D-glucosamine</name>
        <dbReference type="ChEBI" id="CHEBI:57705"/>
    </ligand>
</feature>
<protein>
    <recommendedName>
        <fullName evidence="10">UDP-N-acetylglucosamine--N-acetylmuramyl-(pentapeptide) pyrophosphoryl-undecaprenol N-acetylglucosamine transferase</fullName>
        <ecNumber evidence="10">2.4.1.227</ecNumber>
    </recommendedName>
    <alternativeName>
        <fullName evidence="10">Undecaprenyl-PP-MurNAc-pentapeptide-UDPGlcNAc GlcNAc transferase</fullName>
    </alternativeName>
</protein>
<evidence type="ECO:0000256" key="9">
    <source>
        <dbReference type="ARBA" id="ARBA00023316"/>
    </source>
</evidence>
<evidence type="ECO:0000259" key="12">
    <source>
        <dbReference type="Pfam" id="PF04101"/>
    </source>
</evidence>
<dbReference type="EC" id="2.4.1.227" evidence="10"/>
<feature type="binding site" evidence="10">
    <location>
        <begin position="10"/>
        <end position="12"/>
    </location>
    <ligand>
        <name>UDP-N-acetyl-alpha-D-glucosamine</name>
        <dbReference type="ChEBI" id="CHEBI:57705"/>
    </ligand>
</feature>
<dbReference type="GO" id="GO:0009252">
    <property type="term" value="P:peptidoglycan biosynthetic process"/>
    <property type="evidence" value="ECO:0007669"/>
    <property type="project" value="UniProtKB-UniRule"/>
</dbReference>
<evidence type="ECO:0000256" key="10">
    <source>
        <dbReference type="HAMAP-Rule" id="MF_00033"/>
    </source>
</evidence>
<dbReference type="InterPro" id="IPR004276">
    <property type="entry name" value="GlycoTrans_28_N"/>
</dbReference>
<keyword evidence="2 10" id="KW-0132">Cell division</keyword>
<evidence type="ECO:0000313" key="14">
    <source>
        <dbReference type="Proteomes" id="UP000256424"/>
    </source>
</evidence>
<comment type="similarity">
    <text evidence="10">Belongs to the glycosyltransferase 28 family. MurG subfamily.</text>
</comment>
<feature type="domain" description="Glycosyltransferase family 28 N-terminal" evidence="11">
    <location>
        <begin position="3"/>
        <end position="140"/>
    </location>
</feature>
<evidence type="ECO:0000256" key="6">
    <source>
        <dbReference type="ARBA" id="ARBA00022984"/>
    </source>
</evidence>
<comment type="caution">
    <text evidence="13">The sequence shown here is derived from an EMBL/GenBank/DDBJ whole genome shotgun (WGS) entry which is preliminary data.</text>
</comment>
<keyword evidence="6 10" id="KW-0573">Peptidoglycan synthesis</keyword>
<name>A0A3D8J6N1_9HELI</name>
<comment type="subcellular location">
    <subcellularLocation>
        <location evidence="10">Cell membrane</location>
        <topology evidence="10">Peripheral membrane protein</topology>
        <orientation evidence="10">Cytoplasmic side</orientation>
    </subcellularLocation>
</comment>
<evidence type="ECO:0000256" key="8">
    <source>
        <dbReference type="ARBA" id="ARBA00023306"/>
    </source>
</evidence>
<dbReference type="CDD" id="cd03785">
    <property type="entry name" value="GT28_MurG"/>
    <property type="match status" value="1"/>
</dbReference>
<dbReference type="GO" id="GO:0051991">
    <property type="term" value="F:UDP-N-acetyl-D-glucosamine:N-acetylmuramoyl-L-alanyl-D-glutamyl-meso-2,6-diaminopimelyl-D-alanyl-D-alanine-diphosphoundecaprenol 4-beta-N-acetylglucosaminlytransferase activity"/>
    <property type="evidence" value="ECO:0007669"/>
    <property type="project" value="RHEA"/>
</dbReference>
<keyword evidence="7 10" id="KW-0472">Membrane</keyword>
<feature type="binding site" evidence="10">
    <location>
        <position position="311"/>
    </location>
    <ligand>
        <name>UDP-N-acetyl-alpha-D-glucosamine</name>
        <dbReference type="ChEBI" id="CHEBI:57705"/>
    </ligand>
</feature>
<dbReference type="GO" id="GO:0071555">
    <property type="term" value="P:cell wall organization"/>
    <property type="evidence" value="ECO:0007669"/>
    <property type="project" value="UniProtKB-KW"/>
</dbReference>
<comment type="pathway">
    <text evidence="10">Cell wall biogenesis; peptidoglycan biosynthesis.</text>
</comment>
<dbReference type="UniPathway" id="UPA00219"/>
<comment type="catalytic activity">
    <reaction evidence="10">
        <text>di-trans,octa-cis-undecaprenyl diphospho-N-acetyl-alpha-D-muramoyl-L-alanyl-D-glutamyl-meso-2,6-diaminopimeloyl-D-alanyl-D-alanine + UDP-N-acetyl-alpha-D-glucosamine = di-trans,octa-cis-undecaprenyl diphospho-[N-acetyl-alpha-D-glucosaminyl-(1-&gt;4)]-N-acetyl-alpha-D-muramoyl-L-alanyl-D-glutamyl-meso-2,6-diaminopimeloyl-D-alanyl-D-alanine + UDP + H(+)</text>
        <dbReference type="Rhea" id="RHEA:31227"/>
        <dbReference type="ChEBI" id="CHEBI:15378"/>
        <dbReference type="ChEBI" id="CHEBI:57705"/>
        <dbReference type="ChEBI" id="CHEBI:58223"/>
        <dbReference type="ChEBI" id="CHEBI:61387"/>
        <dbReference type="ChEBI" id="CHEBI:61388"/>
        <dbReference type="EC" id="2.4.1.227"/>
    </reaction>
</comment>
<evidence type="ECO:0000256" key="5">
    <source>
        <dbReference type="ARBA" id="ARBA00022960"/>
    </source>
</evidence>
<comment type="function">
    <text evidence="10">Cell wall formation. Catalyzes the transfer of a GlcNAc subunit on undecaprenyl-pyrophosphoryl-MurNAc-pentapeptide (lipid intermediate I) to form undecaprenyl-pyrophosphoryl-MurNAc-(pentapeptide)GlcNAc (lipid intermediate II).</text>
</comment>
<dbReference type="OrthoDB" id="9808936at2"/>
<feature type="binding site" evidence="10">
    <location>
        <position position="180"/>
    </location>
    <ligand>
        <name>UDP-N-acetyl-alpha-D-glucosamine</name>
        <dbReference type="ChEBI" id="CHEBI:57705"/>
    </ligand>
</feature>
<evidence type="ECO:0000256" key="7">
    <source>
        <dbReference type="ARBA" id="ARBA00023136"/>
    </source>
</evidence>
<dbReference type="Gene3D" id="3.40.50.2000">
    <property type="entry name" value="Glycogen Phosphorylase B"/>
    <property type="match status" value="3"/>
</dbReference>
<dbReference type="Pfam" id="PF03033">
    <property type="entry name" value="Glyco_transf_28"/>
    <property type="match status" value="1"/>
</dbReference>
<evidence type="ECO:0000256" key="4">
    <source>
        <dbReference type="ARBA" id="ARBA00022679"/>
    </source>
</evidence>
<keyword evidence="3 10" id="KW-0328">Glycosyltransferase</keyword>
<dbReference type="GO" id="GO:0005886">
    <property type="term" value="C:plasma membrane"/>
    <property type="evidence" value="ECO:0007669"/>
    <property type="project" value="UniProtKB-SubCell"/>
</dbReference>
<dbReference type="InterPro" id="IPR006009">
    <property type="entry name" value="GlcNAc_MurG"/>
</dbReference>
<dbReference type="Proteomes" id="UP000256424">
    <property type="component" value="Unassembled WGS sequence"/>
</dbReference>
<dbReference type="GO" id="GO:0008360">
    <property type="term" value="P:regulation of cell shape"/>
    <property type="evidence" value="ECO:0007669"/>
    <property type="project" value="UniProtKB-KW"/>
</dbReference>